<keyword evidence="2" id="KW-1185">Reference proteome</keyword>
<sequence>MFNVTRLLDVEPGELDRVRADLRALAEHSGALRWVIGPTDPGSRNGGDIVVHLRFAEEPFWRSVESRFAAALDDAAITRVNGATYRGGPTRTGRTGTVYRTLLLKVQPETPSQTVARFEAELKSMADYVSTICAWQLSTVSEATGTTAWTHVFEQEFTDVAGLVGPYLMHPIHWAVVDRWFDPETTDVIVRERVCHSFCTTDRGVLQP</sequence>
<reference evidence="1 2" key="1">
    <citation type="journal article" date="2019" name="Emerg. Microbes Infect.">
        <title>Comprehensive subspecies identification of 175 nontuberculous mycobacteria species based on 7547 genomic profiles.</title>
        <authorList>
            <person name="Matsumoto Y."/>
            <person name="Kinjo T."/>
            <person name="Motooka D."/>
            <person name="Nabeya D."/>
            <person name="Jung N."/>
            <person name="Uechi K."/>
            <person name="Horii T."/>
            <person name="Iida T."/>
            <person name="Fujita J."/>
            <person name="Nakamura S."/>
        </authorList>
    </citation>
    <scope>NUCLEOTIDE SEQUENCE [LARGE SCALE GENOMIC DNA]</scope>
    <source>
        <strain evidence="1 2">JCM 13571</strain>
    </source>
</reference>
<dbReference type="SUPFAM" id="SSF54909">
    <property type="entry name" value="Dimeric alpha+beta barrel"/>
    <property type="match status" value="1"/>
</dbReference>
<accession>A0A7I7X3A3</accession>
<dbReference type="OrthoDB" id="7565202at2"/>
<dbReference type="InterPro" id="IPR013097">
    <property type="entry name" value="Dabb"/>
</dbReference>
<protein>
    <submittedName>
        <fullName evidence="1">Stress responsive protein</fullName>
    </submittedName>
</protein>
<evidence type="ECO:0000313" key="2">
    <source>
        <dbReference type="Proteomes" id="UP000467260"/>
    </source>
</evidence>
<gene>
    <name evidence="1" type="ORF">MHIB_23900</name>
</gene>
<organism evidence="1 2">
    <name type="scientific">Mycolicibacter hiberniae</name>
    <dbReference type="NCBI Taxonomy" id="29314"/>
    <lineage>
        <taxon>Bacteria</taxon>
        <taxon>Bacillati</taxon>
        <taxon>Actinomycetota</taxon>
        <taxon>Actinomycetes</taxon>
        <taxon>Mycobacteriales</taxon>
        <taxon>Mycobacteriaceae</taxon>
        <taxon>Mycolicibacter</taxon>
    </lineage>
</organism>
<dbReference type="Gene3D" id="3.30.70.100">
    <property type="match status" value="1"/>
</dbReference>
<dbReference type="InterPro" id="IPR011008">
    <property type="entry name" value="Dimeric_a/b-barrel"/>
</dbReference>
<evidence type="ECO:0000313" key="1">
    <source>
        <dbReference type="EMBL" id="BBZ23972.1"/>
    </source>
</evidence>
<dbReference type="RefSeq" id="WP_085134233.1">
    <property type="nucleotide sequence ID" value="NZ_AP022609.1"/>
</dbReference>
<dbReference type="PROSITE" id="PS51502">
    <property type="entry name" value="S_R_A_B_BARREL"/>
    <property type="match status" value="1"/>
</dbReference>
<dbReference type="EMBL" id="AP022609">
    <property type="protein sequence ID" value="BBZ23972.1"/>
    <property type="molecule type" value="Genomic_DNA"/>
</dbReference>
<dbReference type="Proteomes" id="UP000467260">
    <property type="component" value="Chromosome"/>
</dbReference>
<dbReference type="KEGG" id="mhib:MHIB_23900"/>
<dbReference type="AlphaFoldDB" id="A0A7I7X3A3"/>
<dbReference type="Pfam" id="PF07876">
    <property type="entry name" value="Dabb"/>
    <property type="match status" value="1"/>
</dbReference>
<dbReference type="SMART" id="SM00886">
    <property type="entry name" value="Dabb"/>
    <property type="match status" value="1"/>
</dbReference>
<name>A0A7I7X3A3_9MYCO</name>
<proteinExistence type="predicted"/>